<gene>
    <name evidence="1" type="ORF">NLG97_g4959</name>
</gene>
<sequence>MAISAAERMRQIHLGLGPAGYAEISQDASQRAAFAQQQEAHEETLLAKCPPSLWPHGSYNASCPRPILITKSHRQQLIDFHDALTAAVNDVVLRWWKDEDARFPERMPLPAEEEQLLRWIDKQQDLGRIGEFSTCQGSWRPDFLIEEVESDDGTCTENFRISEINARFPFNGSMHIYYGSSVLEEMNMGKSGLAAATDGAQIFNGFLDLFQHDKPLHLLKGEERGIDIPMFIHAVHRHIGKQPRLITPTDLRLVSDGQGGTRLCCLTSTTASKSEIFHTPDGEAVEEVHQVGLELHQHELFQLDPEMLRAVSLRCFNDMRTLLLVHDKRLLGVIHQELGPLTKRGVITPGQAAMLDRGIAHTILPGSAELRALLSESDEARHVYLLKPFRSGKGNGIVFGEDLSADEWRRVVEGLRSAHGASILVQRRVKQHRYDVILNQTGEIGHYAIVGTYHVVNGQYLGLGIWRCSPERITAISTGGSWMCTVMSAD</sequence>
<keyword evidence="2" id="KW-1185">Reference proteome</keyword>
<reference evidence="1" key="1">
    <citation type="submission" date="2022-07" db="EMBL/GenBank/DDBJ databases">
        <title>Genome Sequence of Lecanicillium saksenae.</title>
        <authorList>
            <person name="Buettner E."/>
        </authorList>
    </citation>
    <scope>NUCLEOTIDE SEQUENCE</scope>
    <source>
        <strain evidence="1">VT-O1</strain>
    </source>
</reference>
<proteinExistence type="predicted"/>
<evidence type="ECO:0000313" key="2">
    <source>
        <dbReference type="Proteomes" id="UP001148737"/>
    </source>
</evidence>
<protein>
    <submittedName>
        <fullName evidence="1">Uncharacterized protein</fullName>
    </submittedName>
</protein>
<dbReference type="Proteomes" id="UP001148737">
    <property type="component" value="Unassembled WGS sequence"/>
</dbReference>
<organism evidence="1 2">
    <name type="scientific">Lecanicillium saksenae</name>
    <dbReference type="NCBI Taxonomy" id="468837"/>
    <lineage>
        <taxon>Eukaryota</taxon>
        <taxon>Fungi</taxon>
        <taxon>Dikarya</taxon>
        <taxon>Ascomycota</taxon>
        <taxon>Pezizomycotina</taxon>
        <taxon>Sordariomycetes</taxon>
        <taxon>Hypocreomycetidae</taxon>
        <taxon>Hypocreales</taxon>
        <taxon>Cordycipitaceae</taxon>
        <taxon>Lecanicillium</taxon>
    </lineage>
</organism>
<evidence type="ECO:0000313" key="1">
    <source>
        <dbReference type="EMBL" id="KAJ3493096.1"/>
    </source>
</evidence>
<comment type="caution">
    <text evidence="1">The sequence shown here is derived from an EMBL/GenBank/DDBJ whole genome shotgun (WGS) entry which is preliminary data.</text>
</comment>
<accession>A0ACC1QUE0</accession>
<dbReference type="EMBL" id="JANAKD010000524">
    <property type="protein sequence ID" value="KAJ3493096.1"/>
    <property type="molecule type" value="Genomic_DNA"/>
</dbReference>
<name>A0ACC1QUE0_9HYPO</name>